<evidence type="ECO:0000313" key="2">
    <source>
        <dbReference type="EMBL" id="NDY58003.1"/>
    </source>
</evidence>
<name>A0A7K3NQC1_9BACT</name>
<dbReference type="AlphaFoldDB" id="A0A7K3NQC1"/>
<sequence>MVVISAGIVWFLFLLMAVILGLVRDRVLAPRLGDARVRRLMTVVLCLLIFLSTGIMVQYWNEATVWTAFAVGVSWTAATFVFECAMGRVAMKLSWDEILADYNVCQGRLWPLVLVSTLTAPVVCWSTVM</sequence>
<dbReference type="Proteomes" id="UP000469724">
    <property type="component" value="Unassembled WGS sequence"/>
</dbReference>
<dbReference type="RefSeq" id="WP_163303081.1">
    <property type="nucleotide sequence ID" value="NZ_JAAGRQ010000073.1"/>
</dbReference>
<keyword evidence="3" id="KW-1185">Reference proteome</keyword>
<comment type="caution">
    <text evidence="2">The sequence shown here is derived from an EMBL/GenBank/DDBJ whole genome shotgun (WGS) entry which is preliminary data.</text>
</comment>
<reference evidence="2 3" key="1">
    <citation type="submission" date="2020-02" db="EMBL/GenBank/DDBJ databases">
        <title>Comparative genomics of sulfur disproportionating microorganisms.</title>
        <authorList>
            <person name="Ward L.M."/>
            <person name="Bertran E."/>
            <person name="Johnston D.T."/>
        </authorList>
    </citation>
    <scope>NUCLEOTIDE SEQUENCE [LARGE SCALE GENOMIC DNA]</scope>
    <source>
        <strain evidence="2 3">DSM 3696</strain>
    </source>
</reference>
<feature type="transmembrane region" description="Helical" evidence="1">
    <location>
        <begin position="6"/>
        <end position="23"/>
    </location>
</feature>
<gene>
    <name evidence="2" type="ORF">G3N56_14810</name>
</gene>
<keyword evidence="1" id="KW-0812">Transmembrane</keyword>
<evidence type="ECO:0000313" key="3">
    <source>
        <dbReference type="Proteomes" id="UP000469724"/>
    </source>
</evidence>
<feature type="transmembrane region" description="Helical" evidence="1">
    <location>
        <begin position="66"/>
        <end position="89"/>
    </location>
</feature>
<protein>
    <submittedName>
        <fullName evidence="2">Uncharacterized protein</fullName>
    </submittedName>
</protein>
<organism evidence="2 3">
    <name type="scientific">Desulfolutivibrio sulfodismutans</name>
    <dbReference type="NCBI Taxonomy" id="63561"/>
    <lineage>
        <taxon>Bacteria</taxon>
        <taxon>Pseudomonadati</taxon>
        <taxon>Thermodesulfobacteriota</taxon>
        <taxon>Desulfovibrionia</taxon>
        <taxon>Desulfovibrionales</taxon>
        <taxon>Desulfovibrionaceae</taxon>
        <taxon>Desulfolutivibrio</taxon>
    </lineage>
</organism>
<dbReference type="EMBL" id="JAAGRQ010000073">
    <property type="protein sequence ID" value="NDY58003.1"/>
    <property type="molecule type" value="Genomic_DNA"/>
</dbReference>
<proteinExistence type="predicted"/>
<keyword evidence="1" id="KW-0472">Membrane</keyword>
<accession>A0A7K3NQC1</accession>
<feature type="transmembrane region" description="Helical" evidence="1">
    <location>
        <begin position="43"/>
        <end position="60"/>
    </location>
</feature>
<keyword evidence="1" id="KW-1133">Transmembrane helix</keyword>
<evidence type="ECO:0000256" key="1">
    <source>
        <dbReference type="SAM" id="Phobius"/>
    </source>
</evidence>